<keyword evidence="2" id="KW-0238">DNA-binding</keyword>
<dbReference type="SUPFAM" id="SSF116734">
    <property type="entry name" value="DNA methylase specificity domain"/>
    <property type="match status" value="1"/>
</dbReference>
<dbReference type="AlphaFoldDB" id="A0A7G9YI74"/>
<dbReference type="InterPro" id="IPR044946">
    <property type="entry name" value="Restrct_endonuc_typeI_TRD_sf"/>
</dbReference>
<evidence type="ECO:0000256" key="2">
    <source>
        <dbReference type="ARBA" id="ARBA00023125"/>
    </source>
</evidence>
<name>A0A7G9YI74_9EURY</name>
<dbReference type="Gene3D" id="3.90.220.20">
    <property type="entry name" value="DNA methylase specificity domains"/>
    <property type="match status" value="1"/>
</dbReference>
<evidence type="ECO:0000313" key="3">
    <source>
        <dbReference type="EMBL" id="QNO47708.1"/>
    </source>
</evidence>
<protein>
    <submittedName>
        <fullName evidence="3">Uncharacterized protein</fullName>
    </submittedName>
</protein>
<keyword evidence="1" id="KW-0680">Restriction system</keyword>
<dbReference type="GO" id="GO:0003677">
    <property type="term" value="F:DNA binding"/>
    <property type="evidence" value="ECO:0007669"/>
    <property type="project" value="UniProtKB-KW"/>
</dbReference>
<accession>A0A7G9YI74</accession>
<gene>
    <name evidence="3" type="ORF">LDJELIEA_00006</name>
</gene>
<sequence length="119" mass="13891">MSSGLALETEEAHGDWWKRYPAYRDSGVEWLGAVPEGWRIMRAKYCSKINMGQSPSSEDCSINRIGLPFLQGNAEFGAVSLRERIGRLVRKTQCFSKRRRMLECSLQLFQFYWNFMALW</sequence>
<reference evidence="3" key="1">
    <citation type="submission" date="2020-06" db="EMBL/GenBank/DDBJ databases">
        <title>Unique genomic features of the anaerobic methanotrophic archaea.</title>
        <authorList>
            <person name="Chadwick G.L."/>
            <person name="Skennerton C.T."/>
            <person name="Laso-Perez R."/>
            <person name="Leu A.O."/>
            <person name="Speth D.R."/>
            <person name="Yu H."/>
            <person name="Morgan-Lang C."/>
            <person name="Hatzenpichler R."/>
            <person name="Goudeau D."/>
            <person name="Malmstrom R."/>
            <person name="Brazelton W.J."/>
            <person name="Woyke T."/>
            <person name="Hallam S.J."/>
            <person name="Tyson G.W."/>
            <person name="Wegener G."/>
            <person name="Boetius A."/>
            <person name="Orphan V."/>
        </authorList>
    </citation>
    <scope>NUCLEOTIDE SEQUENCE</scope>
</reference>
<organism evidence="3">
    <name type="scientific">Candidatus Methanogaster sp. ANME-2c ERB4</name>
    <dbReference type="NCBI Taxonomy" id="2759911"/>
    <lineage>
        <taxon>Archaea</taxon>
        <taxon>Methanobacteriati</taxon>
        <taxon>Methanobacteriota</taxon>
        <taxon>Stenosarchaea group</taxon>
        <taxon>Methanomicrobia</taxon>
        <taxon>Methanosarcinales</taxon>
        <taxon>ANME-2 cluster</taxon>
        <taxon>Candidatus Methanogasteraceae</taxon>
        <taxon>Candidatus Methanogaster</taxon>
    </lineage>
</organism>
<dbReference type="GO" id="GO:0009307">
    <property type="term" value="P:DNA restriction-modification system"/>
    <property type="evidence" value="ECO:0007669"/>
    <property type="project" value="UniProtKB-KW"/>
</dbReference>
<proteinExistence type="predicted"/>
<dbReference type="EMBL" id="MT631272">
    <property type="protein sequence ID" value="QNO47708.1"/>
    <property type="molecule type" value="Genomic_DNA"/>
</dbReference>
<evidence type="ECO:0000256" key="1">
    <source>
        <dbReference type="ARBA" id="ARBA00022747"/>
    </source>
</evidence>